<dbReference type="PROSITE" id="PS50005">
    <property type="entry name" value="TPR"/>
    <property type="match status" value="1"/>
</dbReference>
<dbReference type="HOGENOM" id="CLU_042257_1_0_9"/>
<dbReference type="SUPFAM" id="SSF53756">
    <property type="entry name" value="UDP-Glycosyltransferase/glycogen phosphorylase"/>
    <property type="match status" value="1"/>
</dbReference>
<dbReference type="InterPro" id="IPR011990">
    <property type="entry name" value="TPR-like_helical_dom_sf"/>
</dbReference>
<dbReference type="SMART" id="SM00028">
    <property type="entry name" value="TPR"/>
    <property type="match status" value="3"/>
</dbReference>
<evidence type="ECO:0000313" key="4">
    <source>
        <dbReference type="EMBL" id="AKA71830.1"/>
    </source>
</evidence>
<name>A0A0E3K4B4_CLOSL</name>
<feature type="repeat" description="TPR" evidence="1">
    <location>
        <begin position="336"/>
        <end position="369"/>
    </location>
</feature>
<dbReference type="InterPro" id="IPR001296">
    <property type="entry name" value="Glyco_trans_1"/>
</dbReference>
<keyword evidence="4" id="KW-0808">Transferase</keyword>
<proteinExistence type="predicted"/>
<dbReference type="PANTHER" id="PTHR45947">
    <property type="entry name" value="SULFOQUINOVOSYL TRANSFERASE SQD2"/>
    <property type="match status" value="1"/>
</dbReference>
<keyword evidence="1" id="KW-0802">TPR repeat</keyword>
<dbReference type="RefSeq" id="WP_029162861.1">
    <property type="nucleotide sequence ID" value="NZ_CP009933.1"/>
</dbReference>
<dbReference type="Pfam" id="PF13439">
    <property type="entry name" value="Glyco_transf_4"/>
    <property type="match status" value="1"/>
</dbReference>
<organism evidence="4 5">
    <name type="scientific">Clostridium scatologenes</name>
    <dbReference type="NCBI Taxonomy" id="1548"/>
    <lineage>
        <taxon>Bacteria</taxon>
        <taxon>Bacillati</taxon>
        <taxon>Bacillota</taxon>
        <taxon>Clostridia</taxon>
        <taxon>Eubacteriales</taxon>
        <taxon>Clostridiaceae</taxon>
        <taxon>Clostridium</taxon>
    </lineage>
</organism>
<dbReference type="Pfam" id="PF00534">
    <property type="entry name" value="Glycos_transf_1"/>
    <property type="match status" value="1"/>
</dbReference>
<dbReference type="PANTHER" id="PTHR45947:SF3">
    <property type="entry name" value="SULFOQUINOVOSYL TRANSFERASE SQD2"/>
    <property type="match status" value="1"/>
</dbReference>
<evidence type="ECO:0000313" key="5">
    <source>
        <dbReference type="Proteomes" id="UP000033115"/>
    </source>
</evidence>
<feature type="domain" description="Glycosyl transferase family 1" evidence="2">
    <location>
        <begin position="164"/>
        <end position="315"/>
    </location>
</feature>
<dbReference type="Gene3D" id="1.25.40.10">
    <property type="entry name" value="Tetratricopeptide repeat domain"/>
    <property type="match status" value="1"/>
</dbReference>
<dbReference type="InterPro" id="IPR028098">
    <property type="entry name" value="Glyco_trans_4-like_N"/>
</dbReference>
<feature type="domain" description="Glycosyltransferase subfamily 4-like N-terminal" evidence="3">
    <location>
        <begin position="37"/>
        <end position="127"/>
    </location>
</feature>
<dbReference type="AlphaFoldDB" id="A0A0E3K4B4"/>
<dbReference type="Proteomes" id="UP000033115">
    <property type="component" value="Chromosome"/>
</dbReference>
<dbReference type="Pfam" id="PF13181">
    <property type="entry name" value="TPR_8"/>
    <property type="match status" value="2"/>
</dbReference>
<evidence type="ECO:0000259" key="2">
    <source>
        <dbReference type="Pfam" id="PF00534"/>
    </source>
</evidence>
<evidence type="ECO:0000259" key="3">
    <source>
        <dbReference type="Pfam" id="PF13439"/>
    </source>
</evidence>
<gene>
    <name evidence="4" type="ORF">CSCA_4705</name>
</gene>
<keyword evidence="5" id="KW-1185">Reference proteome</keyword>
<dbReference type="Gene3D" id="3.40.50.2000">
    <property type="entry name" value="Glycogen Phosphorylase B"/>
    <property type="match status" value="2"/>
</dbReference>
<protein>
    <submittedName>
        <fullName evidence="4">Glycosyl transferase group 1</fullName>
    </submittedName>
</protein>
<dbReference type="KEGG" id="csq:CSCA_4705"/>
<evidence type="ECO:0000256" key="1">
    <source>
        <dbReference type="PROSITE-ProRule" id="PRU00339"/>
    </source>
</evidence>
<sequence>MASNTIEKNTTNNLGPSRPLRIVQVAPDYYPIPPLNYGGIERVVYTLTEELVKLGHDVYLYAPKGSQCSAKIINYEHTIPNPQSIADFVQNTLPDNVDIIHDHTHASIVGLKRLPVPTICTIHACRNNPVDYPVYLSKRTLEVAGKNHGFFVHNGINLNEYEFSDTKDDYLLFLGVLDWHKGIKESIDVAEKTNHKLIIAGPIFNYEYYNKEIAPRIKNNPKLQYIGEVGGQQKQDLFKKAKCFLFPTCCEEPFGLVMIEAMACGTPVLAFHNGAVPEVMKGFPDLVCSSVDEMVLKLNMNQFPKSKLLREYVEKNFSSTVMAEEYLKLYNKVLTEEVNYNYGDKLQETGNFSEAIEYYEQFLSFAELSKMHKIKICNKLTDLYFNLKNLDKERKFIFKSFEYGPPRAEFCCKLGYQFLQNNELDKAIFWFELATKLEKPKEILYESCWTWLPFIQLCVCYYRTGDVKKSYENNELALKLNPNNEMIISNKKFLEGIFKK</sequence>
<dbReference type="EMBL" id="CP009933">
    <property type="protein sequence ID" value="AKA71830.1"/>
    <property type="molecule type" value="Genomic_DNA"/>
</dbReference>
<dbReference type="SUPFAM" id="SSF81901">
    <property type="entry name" value="HCP-like"/>
    <property type="match status" value="1"/>
</dbReference>
<accession>A0A0E3K4B4</accession>
<dbReference type="CDD" id="cd03802">
    <property type="entry name" value="GT4_AviGT4-like"/>
    <property type="match status" value="1"/>
</dbReference>
<dbReference type="InterPro" id="IPR019734">
    <property type="entry name" value="TPR_rpt"/>
</dbReference>
<dbReference type="STRING" id="1548.CSCA_4705"/>
<dbReference type="GO" id="GO:0016757">
    <property type="term" value="F:glycosyltransferase activity"/>
    <property type="evidence" value="ECO:0007669"/>
    <property type="project" value="InterPro"/>
</dbReference>
<dbReference type="InterPro" id="IPR050194">
    <property type="entry name" value="Glycosyltransferase_grp1"/>
</dbReference>
<reference evidence="4 5" key="1">
    <citation type="journal article" date="2015" name="J. Biotechnol.">
        <title>Complete genome sequence of a malodorant-producing acetogen, Clostridium scatologenes ATCC 25775(T).</title>
        <authorList>
            <person name="Zhu Z."/>
            <person name="Guo T."/>
            <person name="Zheng H."/>
            <person name="Song T."/>
            <person name="Ouyang P."/>
            <person name="Xie J."/>
        </authorList>
    </citation>
    <scope>NUCLEOTIDE SEQUENCE [LARGE SCALE GENOMIC DNA]</scope>
    <source>
        <strain evidence="4 5">ATCC 25775</strain>
    </source>
</reference>